<dbReference type="Pfam" id="PF00651">
    <property type="entry name" value="BTB"/>
    <property type="match status" value="1"/>
</dbReference>
<dbReference type="AlphaFoldDB" id="A0A8H3FC10"/>
<gene>
    <name evidence="2" type="ORF">IMSHALPRED_003830</name>
</gene>
<dbReference type="EMBL" id="CAJPDT010000019">
    <property type="protein sequence ID" value="CAF9918021.1"/>
    <property type="molecule type" value="Genomic_DNA"/>
</dbReference>
<dbReference type="CDD" id="cd18186">
    <property type="entry name" value="BTB_POZ_ZBTB_KLHL-like"/>
    <property type="match status" value="1"/>
</dbReference>
<dbReference type="OrthoDB" id="194443at2759"/>
<accession>A0A8H3FC10</accession>
<dbReference type="PANTHER" id="PTHR47843">
    <property type="entry name" value="BTB DOMAIN-CONTAINING PROTEIN-RELATED"/>
    <property type="match status" value="1"/>
</dbReference>
<proteinExistence type="predicted"/>
<comment type="caution">
    <text evidence="2">The sequence shown here is derived from an EMBL/GenBank/DDBJ whole genome shotgun (WGS) entry which is preliminary data.</text>
</comment>
<dbReference type="Proteomes" id="UP000664534">
    <property type="component" value="Unassembled WGS sequence"/>
</dbReference>
<protein>
    <recommendedName>
        <fullName evidence="1">BTB domain-containing protein</fullName>
    </recommendedName>
</protein>
<dbReference type="PROSITE" id="PS50097">
    <property type="entry name" value="BTB"/>
    <property type="match status" value="1"/>
</dbReference>
<evidence type="ECO:0000259" key="1">
    <source>
        <dbReference type="PROSITE" id="PS50097"/>
    </source>
</evidence>
<dbReference type="InterPro" id="IPR000210">
    <property type="entry name" value="BTB/POZ_dom"/>
</dbReference>
<evidence type="ECO:0000313" key="2">
    <source>
        <dbReference type="EMBL" id="CAF9918021.1"/>
    </source>
</evidence>
<sequence length="233" mass="26707">MANSRDSTEHVNKKPRIDRESFDTMVIVKVGPDKTVFRMHKRIICNVSPFFKVAFEGKFREAQDQILELPDENVDMFKYFQLWVYTDNIIAKDETVKDVTGMLLADLYIFGEMCGIPDLQNAAIDVLIDKYEFHQQITTLILHKIYGNTPETTPLRRLMVDFVACIDGGLPDWFANSRDQYPTDFLIDLAVALSKLKCGTKTVIMDFRASRFDYHVKPPVSLPVSEAAASKQR</sequence>
<keyword evidence="3" id="KW-1185">Reference proteome</keyword>
<reference evidence="2" key="1">
    <citation type="submission" date="2021-03" db="EMBL/GenBank/DDBJ databases">
        <authorList>
            <person name="Tagirdzhanova G."/>
        </authorList>
    </citation>
    <scope>NUCLEOTIDE SEQUENCE</scope>
</reference>
<dbReference type="Gene3D" id="3.30.710.10">
    <property type="entry name" value="Potassium Channel Kv1.1, Chain A"/>
    <property type="match status" value="1"/>
</dbReference>
<dbReference type="InterPro" id="IPR011333">
    <property type="entry name" value="SKP1/BTB/POZ_sf"/>
</dbReference>
<name>A0A8H3FC10_9LECA</name>
<dbReference type="SUPFAM" id="SSF54695">
    <property type="entry name" value="POZ domain"/>
    <property type="match status" value="1"/>
</dbReference>
<dbReference type="PANTHER" id="PTHR47843:SF2">
    <property type="entry name" value="BTB DOMAIN-CONTAINING PROTEIN"/>
    <property type="match status" value="1"/>
</dbReference>
<evidence type="ECO:0000313" key="3">
    <source>
        <dbReference type="Proteomes" id="UP000664534"/>
    </source>
</evidence>
<feature type="domain" description="BTB" evidence="1">
    <location>
        <begin position="22"/>
        <end position="93"/>
    </location>
</feature>
<organism evidence="2 3">
    <name type="scientific">Imshaugia aleurites</name>
    <dbReference type="NCBI Taxonomy" id="172621"/>
    <lineage>
        <taxon>Eukaryota</taxon>
        <taxon>Fungi</taxon>
        <taxon>Dikarya</taxon>
        <taxon>Ascomycota</taxon>
        <taxon>Pezizomycotina</taxon>
        <taxon>Lecanoromycetes</taxon>
        <taxon>OSLEUM clade</taxon>
        <taxon>Lecanoromycetidae</taxon>
        <taxon>Lecanorales</taxon>
        <taxon>Lecanorineae</taxon>
        <taxon>Parmeliaceae</taxon>
        <taxon>Imshaugia</taxon>
    </lineage>
</organism>